<proteinExistence type="predicted"/>
<dbReference type="EMBL" id="LACI01002267">
    <property type="protein sequence ID" value="KJU82550.1"/>
    <property type="molecule type" value="Genomic_DNA"/>
</dbReference>
<sequence length="76" mass="8380">MRKSIVTMKYKVAPQSTVVAGFKPPLYLHNMPLLLCFSNVTTLQWSATVICCCFKITLSSRLCGWQGGVPPPLYSG</sequence>
<name>A0A0F3GKV0_9BACT</name>
<accession>A0A0F3GKV0</accession>
<gene>
    <name evidence="1" type="ORF">MBAV_005257</name>
</gene>
<protein>
    <submittedName>
        <fullName evidence="1">Uncharacterized protein</fullName>
    </submittedName>
</protein>
<evidence type="ECO:0000313" key="1">
    <source>
        <dbReference type="EMBL" id="KJU82550.1"/>
    </source>
</evidence>
<dbReference type="AlphaFoldDB" id="A0A0F3GKV0"/>
<comment type="caution">
    <text evidence="1">The sequence shown here is derived from an EMBL/GenBank/DDBJ whole genome shotgun (WGS) entry which is preliminary data.</text>
</comment>
<evidence type="ECO:0000313" key="2">
    <source>
        <dbReference type="Proteomes" id="UP000033423"/>
    </source>
</evidence>
<dbReference type="Proteomes" id="UP000033423">
    <property type="component" value="Unassembled WGS sequence"/>
</dbReference>
<reference evidence="1 2" key="1">
    <citation type="submission" date="2015-02" db="EMBL/GenBank/DDBJ databases">
        <title>Single-cell genomics of uncultivated deep-branching MTB reveals a conserved set of magnetosome genes.</title>
        <authorList>
            <person name="Kolinko S."/>
            <person name="Richter M."/>
            <person name="Glockner F.O."/>
            <person name="Brachmann A."/>
            <person name="Schuler D."/>
        </authorList>
    </citation>
    <scope>NUCLEOTIDE SEQUENCE [LARGE SCALE GENOMIC DNA]</scope>
    <source>
        <strain evidence="1">TM-1</strain>
    </source>
</reference>
<keyword evidence="2" id="KW-1185">Reference proteome</keyword>
<organism evidence="1 2">
    <name type="scientific">Candidatus Magnetobacterium bavaricum</name>
    <dbReference type="NCBI Taxonomy" id="29290"/>
    <lineage>
        <taxon>Bacteria</taxon>
        <taxon>Pseudomonadati</taxon>
        <taxon>Nitrospirota</taxon>
        <taxon>Thermodesulfovibrionia</taxon>
        <taxon>Thermodesulfovibrionales</taxon>
        <taxon>Candidatus Magnetobacteriaceae</taxon>
        <taxon>Candidatus Magnetobacterium</taxon>
    </lineage>
</organism>